<dbReference type="AlphaFoldDB" id="A0A3Q8X665"/>
<feature type="domain" description="N-acetyltransferase" evidence="1">
    <location>
        <begin position="5"/>
        <end position="149"/>
    </location>
</feature>
<dbReference type="InterPro" id="IPR000182">
    <property type="entry name" value="GNAT_dom"/>
</dbReference>
<evidence type="ECO:0000313" key="3">
    <source>
        <dbReference type="Proteomes" id="UP000272528"/>
    </source>
</evidence>
<keyword evidence="3" id="KW-1185">Reference proteome</keyword>
<dbReference type="Gene3D" id="3.40.630.30">
    <property type="match status" value="1"/>
</dbReference>
<keyword evidence="2" id="KW-0808">Transferase</keyword>
<name>A0A3Q8X665_9BACL</name>
<gene>
    <name evidence="2" type="ORF">EJC50_15905</name>
</gene>
<dbReference type="OrthoDB" id="1902415at2"/>
<evidence type="ECO:0000313" key="2">
    <source>
        <dbReference type="EMBL" id="AZN40981.1"/>
    </source>
</evidence>
<sequence length="154" mass="17930">MNDALVVNLCTIEDIGILASLNKQLIEDEQHDNPMNAEQLKARMGVFISSEYNAYLFNEQGVVKGYALVKHARQPLYLRQFFICRESRRQGLGKVAFAKLLDYLGTDTIDLEVMFWNERGKQFWRSLGFQERSLYLRREQGVIEPERKGLHEDS</sequence>
<proteinExistence type="predicted"/>
<dbReference type="GO" id="GO:0016747">
    <property type="term" value="F:acyltransferase activity, transferring groups other than amino-acyl groups"/>
    <property type="evidence" value="ECO:0007669"/>
    <property type="project" value="InterPro"/>
</dbReference>
<dbReference type="RefSeq" id="WP_126016587.1">
    <property type="nucleotide sequence ID" value="NZ_CP034437.1"/>
</dbReference>
<dbReference type="PROSITE" id="PS51186">
    <property type="entry name" value="GNAT"/>
    <property type="match status" value="1"/>
</dbReference>
<dbReference type="EMBL" id="CP034437">
    <property type="protein sequence ID" value="AZN40981.1"/>
    <property type="molecule type" value="Genomic_DNA"/>
</dbReference>
<organism evidence="2 3">
    <name type="scientific">Paenibacillus albus</name>
    <dbReference type="NCBI Taxonomy" id="2495582"/>
    <lineage>
        <taxon>Bacteria</taxon>
        <taxon>Bacillati</taxon>
        <taxon>Bacillota</taxon>
        <taxon>Bacilli</taxon>
        <taxon>Bacillales</taxon>
        <taxon>Paenibacillaceae</taxon>
        <taxon>Paenibacillus</taxon>
    </lineage>
</organism>
<evidence type="ECO:0000259" key="1">
    <source>
        <dbReference type="PROSITE" id="PS51186"/>
    </source>
</evidence>
<dbReference type="Proteomes" id="UP000272528">
    <property type="component" value="Chromosome"/>
</dbReference>
<dbReference type="Pfam" id="PF13673">
    <property type="entry name" value="Acetyltransf_10"/>
    <property type="match status" value="1"/>
</dbReference>
<dbReference type="SUPFAM" id="SSF55729">
    <property type="entry name" value="Acyl-CoA N-acyltransferases (Nat)"/>
    <property type="match status" value="1"/>
</dbReference>
<protein>
    <submittedName>
        <fullName evidence="2">GNAT family N-acetyltransferase</fullName>
    </submittedName>
</protein>
<reference evidence="3" key="1">
    <citation type="submission" date="2018-12" db="EMBL/GenBank/DDBJ databases">
        <title>Genome sequence of Peanibacillus sp.</title>
        <authorList>
            <person name="Subramani G."/>
            <person name="Srinivasan S."/>
            <person name="Kim M.K."/>
        </authorList>
    </citation>
    <scope>NUCLEOTIDE SEQUENCE [LARGE SCALE GENOMIC DNA]</scope>
    <source>
        <strain evidence="3">18JY67-1</strain>
    </source>
</reference>
<dbReference type="InterPro" id="IPR016181">
    <property type="entry name" value="Acyl_CoA_acyltransferase"/>
</dbReference>
<accession>A0A3Q8X665</accession>
<dbReference type="KEGG" id="palb:EJC50_15905"/>